<feature type="transmembrane region" description="Helical" evidence="8">
    <location>
        <begin position="294"/>
        <end position="316"/>
    </location>
</feature>
<dbReference type="Proteomes" id="UP000199435">
    <property type="component" value="Unassembled WGS sequence"/>
</dbReference>
<dbReference type="AlphaFoldDB" id="A0A1C3UYS7"/>
<dbReference type="InterPro" id="IPR004638">
    <property type="entry name" value="EmrB-like"/>
</dbReference>
<dbReference type="Gene3D" id="1.20.1720.10">
    <property type="entry name" value="Multidrug resistance protein D"/>
    <property type="match status" value="1"/>
</dbReference>
<feature type="transmembrane region" description="Helical" evidence="8">
    <location>
        <begin position="101"/>
        <end position="121"/>
    </location>
</feature>
<feature type="transmembrane region" description="Helical" evidence="8">
    <location>
        <begin position="222"/>
        <end position="242"/>
    </location>
</feature>
<keyword evidence="7 8" id="KW-0472">Membrane</keyword>
<dbReference type="InterPro" id="IPR011701">
    <property type="entry name" value="MFS"/>
</dbReference>
<dbReference type="FunFam" id="1.20.1720.10:FF:000016">
    <property type="entry name" value="EmrB/QacA family drug resistance transporter"/>
    <property type="match status" value="1"/>
</dbReference>
<keyword evidence="5 8" id="KW-0812">Transmembrane</keyword>
<dbReference type="PANTHER" id="PTHR42718:SF9">
    <property type="entry name" value="MAJOR FACILITATOR SUPERFAMILY MULTIDRUG TRANSPORTER MFSC"/>
    <property type="match status" value="1"/>
</dbReference>
<feature type="transmembrane region" description="Helical" evidence="8">
    <location>
        <begin position="357"/>
        <end position="376"/>
    </location>
</feature>
<dbReference type="Gene3D" id="1.20.1250.20">
    <property type="entry name" value="MFS general substrate transporter like domains"/>
    <property type="match status" value="1"/>
</dbReference>
<comment type="subcellular location">
    <subcellularLocation>
        <location evidence="1">Cell membrane</location>
        <topology evidence="1">Multi-pass membrane protein</topology>
    </subcellularLocation>
</comment>
<feature type="transmembrane region" description="Helical" evidence="8">
    <location>
        <begin position="74"/>
        <end position="94"/>
    </location>
</feature>
<evidence type="ECO:0000313" key="10">
    <source>
        <dbReference type="EMBL" id="SCB20653.1"/>
    </source>
</evidence>
<feature type="transmembrane region" description="Helical" evidence="8">
    <location>
        <begin position="33"/>
        <end position="54"/>
    </location>
</feature>
<protein>
    <submittedName>
        <fullName evidence="10">MFS transporter, DHA2 family, multidrug resistance protein</fullName>
    </submittedName>
</protein>
<feature type="transmembrane region" description="Helical" evidence="8">
    <location>
        <begin position="190"/>
        <end position="210"/>
    </location>
</feature>
<dbReference type="InterPro" id="IPR036259">
    <property type="entry name" value="MFS_trans_sf"/>
</dbReference>
<feature type="transmembrane region" description="Helical" evidence="8">
    <location>
        <begin position="159"/>
        <end position="178"/>
    </location>
</feature>
<dbReference type="InterPro" id="IPR020846">
    <property type="entry name" value="MFS_dom"/>
</dbReference>
<reference evidence="11" key="1">
    <citation type="submission" date="2016-08" db="EMBL/GenBank/DDBJ databases">
        <authorList>
            <person name="Varghese N."/>
            <person name="Submissions Spin"/>
        </authorList>
    </citation>
    <scope>NUCLEOTIDE SEQUENCE [LARGE SCALE GENOMIC DNA]</scope>
    <source>
        <strain evidence="11">HAMBI 2971</strain>
    </source>
</reference>
<dbReference type="EMBL" id="FMAH01000007">
    <property type="protein sequence ID" value="SCB20653.1"/>
    <property type="molecule type" value="Genomic_DNA"/>
</dbReference>
<feature type="transmembrane region" description="Helical" evidence="8">
    <location>
        <begin position="510"/>
        <end position="528"/>
    </location>
</feature>
<dbReference type="Pfam" id="PF07690">
    <property type="entry name" value="MFS_1"/>
    <property type="match status" value="1"/>
</dbReference>
<dbReference type="NCBIfam" id="TIGR00711">
    <property type="entry name" value="efflux_EmrB"/>
    <property type="match status" value="1"/>
</dbReference>
<dbReference type="GO" id="GO:0022857">
    <property type="term" value="F:transmembrane transporter activity"/>
    <property type="evidence" value="ECO:0007669"/>
    <property type="project" value="InterPro"/>
</dbReference>
<keyword evidence="6 8" id="KW-1133">Transmembrane helix</keyword>
<sequence length="540" mass="57800">MATLQIAANNNSAGPASTASAAAAKPAMSPLRMWIAVIGSTLGAFMAVLNIQIVNASLADIQGAIGAGTDDGGWISTSYLIAEIVVIPLSAWLARVFSVRIYLLTNAILFLLFSVGCAFAANLQQMIVLRAIQGFSGGVLIPMAFTIIITLLPKPKQPMGLALFALSATFAPAIGPTIGGYLTESWGWQYIFYVNLVPGILMVAMLWVSLDRAPMNLSLLAKGDWPGIITMAIGLAALQTVLEEGNKDDWFSSPFIVRLSVIAAVSLTLFLIIELRAAHPLLNLRLLVRRNFGFGMLANFLLGIALYGSVFVLPIYLTRIQGYNSEQIGLVLAWTGIPQLILIPLVPRLMKRFDARLLILAGFALFAASNFMNVYMTGDYASDQLFWPNIVRAVGQALAFTPLTAIATAGIEQENAGSASALFNMMRNLGGAVGIAALQTFLTKREQFHSNILTNSVSMFEDATRDRVARLTNYFLNHGVSDQALATHKAIVAIAGSLRKQANIMAFSDTFYLLGAALVVALLASLFLKKAGHLSGAGAH</sequence>
<evidence type="ECO:0000256" key="5">
    <source>
        <dbReference type="ARBA" id="ARBA00022692"/>
    </source>
</evidence>
<dbReference type="GO" id="GO:0005886">
    <property type="term" value="C:plasma membrane"/>
    <property type="evidence" value="ECO:0007669"/>
    <property type="project" value="UniProtKB-SubCell"/>
</dbReference>
<organism evidence="10 11">
    <name type="scientific">Rhizobium miluonense</name>
    <dbReference type="NCBI Taxonomy" id="411945"/>
    <lineage>
        <taxon>Bacteria</taxon>
        <taxon>Pseudomonadati</taxon>
        <taxon>Pseudomonadota</taxon>
        <taxon>Alphaproteobacteria</taxon>
        <taxon>Hyphomicrobiales</taxon>
        <taxon>Rhizobiaceae</taxon>
        <taxon>Rhizobium/Agrobacterium group</taxon>
        <taxon>Rhizobium</taxon>
    </lineage>
</organism>
<keyword evidence="3" id="KW-0813">Transport</keyword>
<dbReference type="OrthoDB" id="9812221at2"/>
<dbReference type="SUPFAM" id="SSF103473">
    <property type="entry name" value="MFS general substrate transporter"/>
    <property type="match status" value="1"/>
</dbReference>
<evidence type="ECO:0000256" key="1">
    <source>
        <dbReference type="ARBA" id="ARBA00004651"/>
    </source>
</evidence>
<accession>A0A1C3UYS7</accession>
<evidence type="ECO:0000313" key="11">
    <source>
        <dbReference type="Proteomes" id="UP000199435"/>
    </source>
</evidence>
<dbReference type="CDD" id="cd17503">
    <property type="entry name" value="MFS_LmrB_MDR_like"/>
    <property type="match status" value="1"/>
</dbReference>
<evidence type="ECO:0000256" key="4">
    <source>
        <dbReference type="ARBA" id="ARBA00022475"/>
    </source>
</evidence>
<name>A0A1C3UYS7_9HYPH</name>
<evidence type="ECO:0000256" key="8">
    <source>
        <dbReference type="SAM" id="Phobius"/>
    </source>
</evidence>
<feature type="domain" description="Major facilitator superfamily (MFS) profile" evidence="9">
    <location>
        <begin position="36"/>
        <end position="533"/>
    </location>
</feature>
<comment type="similarity">
    <text evidence="2">Belongs to the major facilitator superfamily. EmrB family.</text>
</comment>
<dbReference type="PANTHER" id="PTHR42718">
    <property type="entry name" value="MAJOR FACILITATOR SUPERFAMILY MULTIDRUG TRANSPORTER MFSC"/>
    <property type="match status" value="1"/>
</dbReference>
<dbReference type="STRING" id="411945.GA0061102_100720"/>
<keyword evidence="4" id="KW-1003">Cell membrane</keyword>
<feature type="transmembrane region" description="Helical" evidence="8">
    <location>
        <begin position="254"/>
        <end position="273"/>
    </location>
</feature>
<dbReference type="RefSeq" id="WP_092846067.1">
    <property type="nucleotide sequence ID" value="NZ_FMAH01000007.1"/>
</dbReference>
<evidence type="ECO:0000256" key="2">
    <source>
        <dbReference type="ARBA" id="ARBA00008537"/>
    </source>
</evidence>
<dbReference type="PROSITE" id="PS50850">
    <property type="entry name" value="MFS"/>
    <property type="match status" value="1"/>
</dbReference>
<evidence type="ECO:0000256" key="6">
    <source>
        <dbReference type="ARBA" id="ARBA00022989"/>
    </source>
</evidence>
<evidence type="ECO:0000256" key="7">
    <source>
        <dbReference type="ARBA" id="ARBA00023136"/>
    </source>
</evidence>
<proteinExistence type="inferred from homology"/>
<feature type="transmembrane region" description="Helical" evidence="8">
    <location>
        <begin position="328"/>
        <end position="345"/>
    </location>
</feature>
<feature type="transmembrane region" description="Helical" evidence="8">
    <location>
        <begin position="127"/>
        <end position="152"/>
    </location>
</feature>
<keyword evidence="11" id="KW-1185">Reference proteome</keyword>
<evidence type="ECO:0000256" key="3">
    <source>
        <dbReference type="ARBA" id="ARBA00022448"/>
    </source>
</evidence>
<gene>
    <name evidence="10" type="ORF">GA0061102_100720</name>
</gene>
<evidence type="ECO:0000259" key="9">
    <source>
        <dbReference type="PROSITE" id="PS50850"/>
    </source>
</evidence>